<dbReference type="AlphaFoldDB" id="A0A543Q4E0"/>
<dbReference type="SUPFAM" id="SSF53756">
    <property type="entry name" value="UDP-Glycosyltransferase/glycogen phosphorylase"/>
    <property type="match status" value="1"/>
</dbReference>
<dbReference type="Gene3D" id="3.40.50.2000">
    <property type="entry name" value="Glycogen Phosphorylase B"/>
    <property type="match status" value="2"/>
</dbReference>
<feature type="domain" description="Glycosyltransferase subfamily 4-like N-terminal" evidence="2">
    <location>
        <begin position="15"/>
        <end position="184"/>
    </location>
</feature>
<dbReference type="RefSeq" id="WP_142087181.1">
    <property type="nucleotide sequence ID" value="NZ_SZUV01000001.1"/>
</dbReference>
<sequence length="389" mass="43869">MKKLCLVTHKLKKGDGQGRVNYEIVRAACTKGYDVTILATECARDVIEDFGVHFIEIQVDPWKTNLIRNQIFALKSYIWLKNYGSQFDILNVNGFITWFPAQVNSVHFVHGAWMRSPYNVDRIFSGIKSAYYKIFTIINSVLEKRAFKQANIVVAVSPLVVEELITIGVPKHKIIMIPNGVDIEEFHPGEGLRTELGFRADTPLAIFSGDLRSRRKNLETVLAALRDCADWHLLVLSRVEGSIYPAMAQEMGILNRVHFLGFRSDSAALMRTADVLIFPSRYDPCTLVVAEALASGVPVITAKSVGASFQITQDSGWIMDDPENHRKITEILQIILSEKMSGNNIRKDQARFAALKYSWDITANNYLELYQKIIKTNTDVPSTISQKIN</sequence>
<keyword evidence="3" id="KW-0808">Transferase</keyword>
<dbReference type="Pfam" id="PF13439">
    <property type="entry name" value="Glyco_transf_4"/>
    <property type="match status" value="1"/>
</dbReference>
<accession>A0A543Q4E0</accession>
<name>A0A543Q4E0_ACITH</name>
<dbReference type="Pfam" id="PF00534">
    <property type="entry name" value="Glycos_transf_1"/>
    <property type="match status" value="1"/>
</dbReference>
<protein>
    <submittedName>
        <fullName evidence="3">N, N'-diacetylbacillosaminyl-diphospho-undecaprenol alpha-1,3-N-acetylgalactosaminyltransferase</fullName>
        <ecNumber evidence="3">2.4.1.290</ecNumber>
    </submittedName>
</protein>
<dbReference type="PANTHER" id="PTHR12526">
    <property type="entry name" value="GLYCOSYLTRANSFERASE"/>
    <property type="match status" value="1"/>
</dbReference>
<dbReference type="EMBL" id="SZUV01000001">
    <property type="protein sequence ID" value="TQN51199.1"/>
    <property type="molecule type" value="Genomic_DNA"/>
</dbReference>
<evidence type="ECO:0000259" key="1">
    <source>
        <dbReference type="Pfam" id="PF00534"/>
    </source>
</evidence>
<comment type="caution">
    <text evidence="3">The sequence shown here is derived from an EMBL/GenBank/DDBJ whole genome shotgun (WGS) entry which is preliminary data.</text>
</comment>
<dbReference type="InterPro" id="IPR001296">
    <property type="entry name" value="Glyco_trans_1"/>
</dbReference>
<evidence type="ECO:0000313" key="3">
    <source>
        <dbReference type="EMBL" id="TQN51199.1"/>
    </source>
</evidence>
<organism evidence="3 4">
    <name type="scientific">Acidithiobacillus thiooxidans ATCC 19377</name>
    <dbReference type="NCBI Taxonomy" id="637390"/>
    <lineage>
        <taxon>Bacteria</taxon>
        <taxon>Pseudomonadati</taxon>
        <taxon>Pseudomonadota</taxon>
        <taxon>Acidithiobacillia</taxon>
        <taxon>Acidithiobacillales</taxon>
        <taxon>Acidithiobacillaceae</taxon>
        <taxon>Acidithiobacillus</taxon>
    </lineage>
</organism>
<dbReference type="Proteomes" id="UP000315403">
    <property type="component" value="Unassembled WGS sequence"/>
</dbReference>
<dbReference type="GO" id="GO:0102335">
    <property type="term" value="F:N,N'-diacetylbacillosaminyl-diphospho-undecaprenol alpha-1,3-N-acetylgalactosaminyltransferase activity"/>
    <property type="evidence" value="ECO:0007669"/>
    <property type="project" value="UniProtKB-EC"/>
</dbReference>
<keyword evidence="3" id="KW-0328">Glycosyltransferase</keyword>
<evidence type="ECO:0000313" key="4">
    <source>
        <dbReference type="Proteomes" id="UP000315403"/>
    </source>
</evidence>
<reference evidence="3 4" key="1">
    <citation type="submission" date="2019-03" db="EMBL/GenBank/DDBJ databases">
        <title>New insights into Acidothiobacillus thiooxidans sulfur metabolism through coupled gene expression, solution geochemistry, microscopy and spectroscopy analyses.</title>
        <authorList>
            <person name="Camacho D."/>
            <person name="Frazao R."/>
            <person name="Fouillen A."/>
            <person name="Nanci A."/>
            <person name="Lang B.F."/>
            <person name="Apte S.C."/>
            <person name="Baron C."/>
            <person name="Warren L.A."/>
        </authorList>
    </citation>
    <scope>NUCLEOTIDE SEQUENCE [LARGE SCALE GENOMIC DNA]</scope>
    <source>
        <strain evidence="3 4">ATCC 19377</strain>
    </source>
</reference>
<proteinExistence type="predicted"/>
<gene>
    <name evidence="3" type="primary">pglA_2</name>
    <name evidence="3" type="ORF">DLNHIDIE_01067</name>
</gene>
<evidence type="ECO:0000259" key="2">
    <source>
        <dbReference type="Pfam" id="PF13439"/>
    </source>
</evidence>
<dbReference type="CDD" id="cd03801">
    <property type="entry name" value="GT4_PimA-like"/>
    <property type="match status" value="1"/>
</dbReference>
<dbReference type="EC" id="2.4.1.290" evidence="3"/>
<dbReference type="InterPro" id="IPR028098">
    <property type="entry name" value="Glyco_trans_4-like_N"/>
</dbReference>
<feature type="domain" description="Glycosyl transferase family 1" evidence="1">
    <location>
        <begin position="193"/>
        <end position="345"/>
    </location>
</feature>